<reference evidence="2" key="1">
    <citation type="submission" date="2018-03" db="EMBL/GenBank/DDBJ databases">
        <title>Cross-interface Injection: A General Nanoliter Liquid Handling Method Applied to Single Cells Genome Amplification Automated Nanoliter Liquid Handling Applied to Single Cell Multiple Displacement Amplification.</title>
        <authorList>
            <person name="Yun J."/>
            <person name="Xu P."/>
            <person name="Xu J."/>
            <person name="Dai X."/>
            <person name="Wang Y."/>
            <person name="Zheng X."/>
            <person name="Cao C."/>
            <person name="Yi Q."/>
            <person name="Zhu Y."/>
            <person name="Wang L."/>
            <person name="Dong Z."/>
            <person name="Huang Y."/>
            <person name="Huang L."/>
            <person name="Du W."/>
        </authorList>
    </citation>
    <scope>NUCLEOTIDE SEQUENCE [LARGE SCALE GENOMIC DNA]</scope>
    <source>
        <strain evidence="2">Z-D3-2</strain>
    </source>
</reference>
<feature type="non-terminal residue" evidence="2">
    <location>
        <position position="70"/>
    </location>
</feature>
<proteinExistence type="predicted"/>
<name>A0A2T4CSF5_9GAMM</name>
<dbReference type="EMBL" id="PYVN01000237">
    <property type="protein sequence ID" value="PTB84428.1"/>
    <property type="molecule type" value="Genomic_DNA"/>
</dbReference>
<dbReference type="PROSITE" id="PS51257">
    <property type="entry name" value="PROKAR_LIPOPROTEIN"/>
    <property type="match status" value="1"/>
</dbReference>
<gene>
    <name evidence="2" type="ORF">C9940_06395</name>
</gene>
<protein>
    <submittedName>
        <fullName evidence="2">Uncharacterized protein</fullName>
    </submittedName>
</protein>
<feature type="chain" id="PRO_5015519450" evidence="1">
    <location>
        <begin position="21"/>
        <end position="70"/>
    </location>
</feature>
<comment type="caution">
    <text evidence="2">The sequence shown here is derived from an EMBL/GenBank/DDBJ whole genome shotgun (WGS) entry which is preliminary data.</text>
</comment>
<sequence>MKILALVVSLSAALVLTGCAVKTSGVKKVGPDTYTVSADHLNASTAKASVLEQAGEYCVSQGKELLVTKT</sequence>
<dbReference type="AlphaFoldDB" id="A0A2T4CSF5"/>
<organism evidence="2">
    <name type="scientific">Pseudidiomarina aestuarii</name>
    <dbReference type="NCBI Taxonomy" id="624146"/>
    <lineage>
        <taxon>Bacteria</taxon>
        <taxon>Pseudomonadati</taxon>
        <taxon>Pseudomonadota</taxon>
        <taxon>Gammaproteobacteria</taxon>
        <taxon>Alteromonadales</taxon>
        <taxon>Idiomarinaceae</taxon>
        <taxon>Pseudidiomarina</taxon>
    </lineage>
</organism>
<evidence type="ECO:0000256" key="1">
    <source>
        <dbReference type="SAM" id="SignalP"/>
    </source>
</evidence>
<keyword evidence="1" id="KW-0732">Signal</keyword>
<feature type="signal peptide" evidence="1">
    <location>
        <begin position="1"/>
        <end position="20"/>
    </location>
</feature>
<evidence type="ECO:0000313" key="2">
    <source>
        <dbReference type="EMBL" id="PTB84428.1"/>
    </source>
</evidence>
<accession>A0A2T4CSF5</accession>